<feature type="binding site" evidence="10">
    <location>
        <position position="96"/>
    </location>
    <ligand>
        <name>ATP</name>
        <dbReference type="ChEBI" id="CHEBI:30616"/>
    </ligand>
</feature>
<gene>
    <name evidence="12" type="primary">MKK5_4</name>
    <name evidence="12" type="ORF">FOL47_003294</name>
</gene>
<dbReference type="PANTHER" id="PTHR48013">
    <property type="entry name" value="DUAL SPECIFICITY MITOGEN-ACTIVATED PROTEIN KINASE KINASE 5-RELATED"/>
    <property type="match status" value="1"/>
</dbReference>
<dbReference type="PROSITE" id="PS00107">
    <property type="entry name" value="PROTEIN_KINASE_ATP"/>
    <property type="match status" value="1"/>
</dbReference>
<dbReference type="SUPFAM" id="SSF56112">
    <property type="entry name" value="Protein kinase-like (PK-like)"/>
    <property type="match status" value="1"/>
</dbReference>
<dbReference type="EMBL" id="JAAPAO010000002">
    <property type="protein sequence ID" value="KAF4678232.1"/>
    <property type="molecule type" value="Genomic_DNA"/>
</dbReference>
<keyword evidence="3 12" id="KW-0418">Kinase</keyword>
<dbReference type="AlphaFoldDB" id="A0A7J6N2U0"/>
<dbReference type="GO" id="GO:0004708">
    <property type="term" value="F:MAP kinase kinase activity"/>
    <property type="evidence" value="ECO:0007669"/>
    <property type="project" value="UniProtKB-EC"/>
</dbReference>
<evidence type="ECO:0000256" key="7">
    <source>
        <dbReference type="ARBA" id="ARBA00049014"/>
    </source>
</evidence>
<evidence type="ECO:0000256" key="8">
    <source>
        <dbReference type="ARBA" id="ARBA00049299"/>
    </source>
</evidence>
<dbReference type="Gene3D" id="3.30.200.20">
    <property type="entry name" value="Phosphorylase Kinase, domain 1"/>
    <property type="match status" value="1"/>
</dbReference>
<feature type="domain" description="Protein kinase" evidence="11">
    <location>
        <begin position="62"/>
        <end position="335"/>
    </location>
</feature>
<evidence type="ECO:0000256" key="10">
    <source>
        <dbReference type="PROSITE-ProRule" id="PRU10141"/>
    </source>
</evidence>
<dbReference type="Gene3D" id="1.10.510.10">
    <property type="entry name" value="Transferase(Phosphotransferase) domain 1"/>
    <property type="match status" value="1"/>
</dbReference>
<evidence type="ECO:0000256" key="4">
    <source>
        <dbReference type="ARBA" id="ARBA00022840"/>
    </source>
</evidence>
<organism evidence="12 13">
    <name type="scientific">Perkinsus chesapeaki</name>
    <name type="common">Clam parasite</name>
    <name type="synonym">Perkinsus andrewsi</name>
    <dbReference type="NCBI Taxonomy" id="330153"/>
    <lineage>
        <taxon>Eukaryota</taxon>
        <taxon>Sar</taxon>
        <taxon>Alveolata</taxon>
        <taxon>Perkinsozoa</taxon>
        <taxon>Perkinsea</taxon>
        <taxon>Perkinsida</taxon>
        <taxon>Perkinsidae</taxon>
        <taxon>Perkinsus</taxon>
    </lineage>
</organism>
<evidence type="ECO:0000256" key="9">
    <source>
        <dbReference type="ARBA" id="ARBA00051693"/>
    </source>
</evidence>
<keyword evidence="1" id="KW-0808">Transferase</keyword>
<comment type="catalytic activity">
    <reaction evidence="9">
        <text>L-tyrosyl-[protein] + ATP = O-phospho-L-tyrosyl-[protein] + ADP + H(+)</text>
        <dbReference type="Rhea" id="RHEA:10596"/>
        <dbReference type="Rhea" id="RHEA-COMP:10136"/>
        <dbReference type="Rhea" id="RHEA-COMP:20101"/>
        <dbReference type="ChEBI" id="CHEBI:15378"/>
        <dbReference type="ChEBI" id="CHEBI:30616"/>
        <dbReference type="ChEBI" id="CHEBI:46858"/>
        <dbReference type="ChEBI" id="CHEBI:61978"/>
        <dbReference type="ChEBI" id="CHEBI:456216"/>
        <dbReference type="EC" id="2.7.12.2"/>
    </reaction>
</comment>
<evidence type="ECO:0000256" key="1">
    <source>
        <dbReference type="ARBA" id="ARBA00022679"/>
    </source>
</evidence>
<dbReference type="EC" id="2.7.12.2" evidence="6"/>
<dbReference type="PROSITE" id="PS50011">
    <property type="entry name" value="PROTEIN_KINASE_DOM"/>
    <property type="match status" value="1"/>
</dbReference>
<name>A0A7J6N2U0_PERCH</name>
<comment type="catalytic activity">
    <reaction evidence="7">
        <text>L-seryl-[protein] + ATP = O-phospho-L-seryl-[protein] + ADP + H(+)</text>
        <dbReference type="Rhea" id="RHEA:17989"/>
        <dbReference type="Rhea" id="RHEA-COMP:9863"/>
        <dbReference type="Rhea" id="RHEA-COMP:11604"/>
        <dbReference type="ChEBI" id="CHEBI:15378"/>
        <dbReference type="ChEBI" id="CHEBI:29999"/>
        <dbReference type="ChEBI" id="CHEBI:30616"/>
        <dbReference type="ChEBI" id="CHEBI:83421"/>
        <dbReference type="ChEBI" id="CHEBI:456216"/>
        <dbReference type="EC" id="2.7.12.2"/>
    </reaction>
</comment>
<dbReference type="Proteomes" id="UP000591131">
    <property type="component" value="Unassembled WGS sequence"/>
</dbReference>
<dbReference type="InterPro" id="IPR017441">
    <property type="entry name" value="Protein_kinase_ATP_BS"/>
</dbReference>
<proteinExistence type="inferred from homology"/>
<accession>A0A7J6N2U0</accession>
<dbReference type="Pfam" id="PF00069">
    <property type="entry name" value="Pkinase"/>
    <property type="match status" value="1"/>
</dbReference>
<comment type="caution">
    <text evidence="12">The sequence shown here is derived from an EMBL/GenBank/DDBJ whole genome shotgun (WGS) entry which is preliminary data.</text>
</comment>
<protein>
    <recommendedName>
        <fullName evidence="6">mitogen-activated protein kinase kinase</fullName>
        <ecNumber evidence="6">2.7.12.2</ecNumber>
    </recommendedName>
</protein>
<dbReference type="PANTHER" id="PTHR48013:SF9">
    <property type="entry name" value="DUAL SPECIFICITY MITOGEN-ACTIVATED PROTEIN KINASE KINASE 5"/>
    <property type="match status" value="1"/>
</dbReference>
<evidence type="ECO:0000256" key="2">
    <source>
        <dbReference type="ARBA" id="ARBA00022741"/>
    </source>
</evidence>
<dbReference type="OrthoDB" id="10252354at2759"/>
<dbReference type="GO" id="GO:0005524">
    <property type="term" value="F:ATP binding"/>
    <property type="evidence" value="ECO:0007669"/>
    <property type="project" value="UniProtKB-UniRule"/>
</dbReference>
<dbReference type="InterPro" id="IPR000719">
    <property type="entry name" value="Prot_kinase_dom"/>
</dbReference>
<evidence type="ECO:0000313" key="13">
    <source>
        <dbReference type="Proteomes" id="UP000591131"/>
    </source>
</evidence>
<dbReference type="SMART" id="SM00220">
    <property type="entry name" value="S_TKc"/>
    <property type="match status" value="1"/>
</dbReference>
<evidence type="ECO:0000256" key="3">
    <source>
        <dbReference type="ARBA" id="ARBA00022777"/>
    </source>
</evidence>
<evidence type="ECO:0000259" key="11">
    <source>
        <dbReference type="PROSITE" id="PS50011"/>
    </source>
</evidence>
<reference evidence="12 13" key="1">
    <citation type="submission" date="2020-04" db="EMBL/GenBank/DDBJ databases">
        <title>Perkinsus chesapeaki whole genome sequence.</title>
        <authorList>
            <person name="Bogema D.R."/>
        </authorList>
    </citation>
    <scope>NUCLEOTIDE SEQUENCE [LARGE SCALE GENOMIC DNA]</scope>
    <source>
        <strain evidence="12">ATCC PRA-425</strain>
    </source>
</reference>
<evidence type="ECO:0000256" key="5">
    <source>
        <dbReference type="ARBA" id="ARBA00038035"/>
    </source>
</evidence>
<dbReference type="InterPro" id="IPR011009">
    <property type="entry name" value="Kinase-like_dom_sf"/>
</dbReference>
<comment type="catalytic activity">
    <reaction evidence="8">
        <text>L-threonyl-[protein] + ATP = O-phospho-L-threonyl-[protein] + ADP + H(+)</text>
        <dbReference type="Rhea" id="RHEA:46608"/>
        <dbReference type="Rhea" id="RHEA-COMP:11060"/>
        <dbReference type="Rhea" id="RHEA-COMP:11605"/>
        <dbReference type="ChEBI" id="CHEBI:15378"/>
        <dbReference type="ChEBI" id="CHEBI:30013"/>
        <dbReference type="ChEBI" id="CHEBI:30616"/>
        <dbReference type="ChEBI" id="CHEBI:61977"/>
        <dbReference type="ChEBI" id="CHEBI:456216"/>
        <dbReference type="EC" id="2.7.12.2"/>
    </reaction>
</comment>
<keyword evidence="2 10" id="KW-0547">Nucleotide-binding</keyword>
<evidence type="ECO:0000313" key="12">
    <source>
        <dbReference type="EMBL" id="KAF4678232.1"/>
    </source>
</evidence>
<evidence type="ECO:0000256" key="6">
    <source>
        <dbReference type="ARBA" id="ARBA00038999"/>
    </source>
</evidence>
<comment type="similarity">
    <text evidence="5">Belongs to the protein kinase superfamily. STE Ser/Thr protein kinase family. MAP kinase kinase subfamily.</text>
</comment>
<keyword evidence="13" id="KW-1185">Reference proteome</keyword>
<keyword evidence="4 10" id="KW-0067">ATP-binding</keyword>
<sequence length="597" mass="65280">MPRRPVIPQLDDTTLADALSTTWRVDKNGSIHHEATGLNIDIAGLPGSDDTLTIDPREIETDDSEPLLGRGASGVVIKGVHRPSGKGLTDTLLAIKTVRTDDKTRRDQVMNDLRALLRAQSCDYIVRLFAAYSLPGSVYVNVAMELMDKGSLADITKHLPGKVWPESNTAIVVWQVLEGLKFLHSNHSVHRDIKPENILVNSAGEVKLTDLGISKDLTSTVGICTTFIGTALYMSPERAAGEDYTYSADIWSLGVVAYELLTGVNPFSASRGFIVLYDSLCHQPAPHLDKSKYESPYIFSDIIFPKHVCSFVEGALTRNPLQRPTATDLISHDWISPIAWVGRERRCRELSDWLLHISSQSFDYNSADPTPLSTADAVPTLESRPVNSQSPDECSGIKSLLPIPAFGCNSRACSAPVRMTLSPEIVSDPTPKDEEGWLRRASLNAARNQRLCSTMSADTSIGISVDDSVSYEQRAASRSVSFDGCKEISFYHVTSPVGEVLHTTIPTKTFDGCSALDSARDGVVREFDSVEDLLNLAERMSCPPTVHDASGQADAVSSNTIGRVEAIGDSTALYQPSRRLRPIRFGFEEEREMNISA</sequence>